<name>X1VM15_9ZZZZ</name>
<dbReference type="EMBL" id="BARW01033409">
    <property type="protein sequence ID" value="GAJ09455.1"/>
    <property type="molecule type" value="Genomic_DNA"/>
</dbReference>
<dbReference type="AlphaFoldDB" id="X1VM15"/>
<evidence type="ECO:0000313" key="1">
    <source>
        <dbReference type="EMBL" id="GAJ09455.1"/>
    </source>
</evidence>
<organism evidence="1">
    <name type="scientific">marine sediment metagenome</name>
    <dbReference type="NCBI Taxonomy" id="412755"/>
    <lineage>
        <taxon>unclassified sequences</taxon>
        <taxon>metagenomes</taxon>
        <taxon>ecological metagenomes</taxon>
    </lineage>
</organism>
<gene>
    <name evidence="1" type="ORF">S12H4_52629</name>
</gene>
<accession>X1VM15</accession>
<reference evidence="1" key="1">
    <citation type="journal article" date="2014" name="Front. Microbiol.">
        <title>High frequency of phylogenetically diverse reductive dehalogenase-homologous genes in deep subseafloor sedimentary metagenomes.</title>
        <authorList>
            <person name="Kawai M."/>
            <person name="Futagami T."/>
            <person name="Toyoda A."/>
            <person name="Takaki Y."/>
            <person name="Nishi S."/>
            <person name="Hori S."/>
            <person name="Arai W."/>
            <person name="Tsubouchi T."/>
            <person name="Morono Y."/>
            <person name="Uchiyama I."/>
            <person name="Ito T."/>
            <person name="Fujiyama A."/>
            <person name="Inagaki F."/>
            <person name="Takami H."/>
        </authorList>
    </citation>
    <scope>NUCLEOTIDE SEQUENCE</scope>
    <source>
        <strain evidence="1">Expedition CK06-06</strain>
    </source>
</reference>
<protein>
    <recommendedName>
        <fullName evidence="2">Aldehyde dehydrogenase domain-containing protein</fullName>
    </recommendedName>
</protein>
<sequence length="42" mass="4778">MSLKIVKNYVKGQWREAENTGYLDVENPSTGQFCCSDLENPI</sequence>
<proteinExistence type="predicted"/>
<evidence type="ECO:0008006" key="2">
    <source>
        <dbReference type="Google" id="ProtNLM"/>
    </source>
</evidence>
<comment type="caution">
    <text evidence="1">The sequence shown here is derived from an EMBL/GenBank/DDBJ whole genome shotgun (WGS) entry which is preliminary data.</text>
</comment>